<evidence type="ECO:0000256" key="1">
    <source>
        <dbReference type="ARBA" id="ARBA00022801"/>
    </source>
</evidence>
<dbReference type="RefSeq" id="WP_090793829.1">
    <property type="nucleotide sequence ID" value="NZ_FMYI01000003.1"/>
</dbReference>
<evidence type="ECO:0000313" key="5">
    <source>
        <dbReference type="Proteomes" id="UP000242949"/>
    </source>
</evidence>
<evidence type="ECO:0000313" key="4">
    <source>
        <dbReference type="EMBL" id="SDB93862.1"/>
    </source>
</evidence>
<comment type="catalytic activity">
    <reaction evidence="2">
        <text>a 3'-end 2',3'-cyclophospho-ribonucleotide-RNA + H2O = a 3'-end 2'-phospho-ribonucleotide-RNA + H(+)</text>
        <dbReference type="Rhea" id="RHEA:11828"/>
        <dbReference type="Rhea" id="RHEA-COMP:10464"/>
        <dbReference type="Rhea" id="RHEA-COMP:17353"/>
        <dbReference type="ChEBI" id="CHEBI:15377"/>
        <dbReference type="ChEBI" id="CHEBI:15378"/>
        <dbReference type="ChEBI" id="CHEBI:83064"/>
        <dbReference type="ChEBI" id="CHEBI:173113"/>
        <dbReference type="EC" id="3.1.4.58"/>
    </reaction>
</comment>
<dbReference type="PANTHER" id="PTHR35561:SF1">
    <property type="entry name" value="RNA 2',3'-CYCLIC PHOSPHODIESTERASE"/>
    <property type="match status" value="1"/>
</dbReference>
<keyword evidence="5" id="KW-1185">Reference proteome</keyword>
<dbReference type="Proteomes" id="UP000242949">
    <property type="component" value="Unassembled WGS sequence"/>
</dbReference>
<gene>
    <name evidence="4" type="ORF">SAMN05421734_10312</name>
</gene>
<feature type="active site" description="Proton donor" evidence="2">
    <location>
        <position position="48"/>
    </location>
</feature>
<protein>
    <recommendedName>
        <fullName evidence="2">RNA 2',3'-cyclic phosphodiesterase</fullName>
        <shortName evidence="2">RNA 2',3'-CPDase</shortName>
        <ecNumber evidence="2">3.1.4.58</ecNumber>
    </recommendedName>
</protein>
<feature type="short sequence motif" description="HXTX 2" evidence="2">
    <location>
        <begin position="133"/>
        <end position="136"/>
    </location>
</feature>
<accession>A0A1G6HI04</accession>
<dbReference type="GO" id="GO:0016874">
    <property type="term" value="F:ligase activity"/>
    <property type="evidence" value="ECO:0007669"/>
    <property type="project" value="UniProtKB-KW"/>
</dbReference>
<dbReference type="NCBIfam" id="TIGR02258">
    <property type="entry name" value="2_5_ligase"/>
    <property type="match status" value="1"/>
</dbReference>
<reference evidence="5" key="1">
    <citation type="submission" date="2016-09" db="EMBL/GenBank/DDBJ databases">
        <authorList>
            <person name="Varghese N."/>
            <person name="Submissions S."/>
        </authorList>
    </citation>
    <scope>NUCLEOTIDE SEQUENCE [LARGE SCALE GENOMIC DNA]</scope>
    <source>
        <strain evidence="5">S5</strain>
    </source>
</reference>
<dbReference type="STRING" id="1612202.SAMN05421734_10312"/>
<sequence>MNVFQTHYFLAFDLDSTSKDWAQKQQEKLAKEIGYSAYKSWVHKEDFHITIQFFGALSQDQLDRIKELMNKLADFNKIETYLSSGGYFGTLPHPRVVVLDVQLTEYMNELIQFVKCYASTTDLPVDKRSYSPHVTLAKKVNEKYMLDQHVAFFDQAPAQKISSKLKSISLYSVQHTTPNYHIVRSIELK</sequence>
<dbReference type="EC" id="3.1.4.58" evidence="2"/>
<organism evidence="4 5">
    <name type="scientific">Pelagirhabdus alkalitolerans</name>
    <dbReference type="NCBI Taxonomy" id="1612202"/>
    <lineage>
        <taxon>Bacteria</taxon>
        <taxon>Bacillati</taxon>
        <taxon>Bacillota</taxon>
        <taxon>Bacilli</taxon>
        <taxon>Bacillales</taxon>
        <taxon>Bacillaceae</taxon>
        <taxon>Pelagirhabdus</taxon>
    </lineage>
</organism>
<dbReference type="PANTHER" id="PTHR35561">
    <property type="entry name" value="RNA 2',3'-CYCLIC PHOSPHODIESTERASE"/>
    <property type="match status" value="1"/>
</dbReference>
<keyword evidence="4" id="KW-0436">Ligase</keyword>
<dbReference type="InterPro" id="IPR004175">
    <property type="entry name" value="RNA_CPDase"/>
</dbReference>
<feature type="active site" description="Proton acceptor" evidence="2">
    <location>
        <position position="133"/>
    </location>
</feature>
<keyword evidence="1 2" id="KW-0378">Hydrolase</keyword>
<dbReference type="SUPFAM" id="SSF55144">
    <property type="entry name" value="LigT-like"/>
    <property type="match status" value="1"/>
</dbReference>
<dbReference type="HAMAP" id="MF_01940">
    <property type="entry name" value="RNA_CPDase"/>
    <property type="match status" value="1"/>
</dbReference>
<dbReference type="GO" id="GO:0004113">
    <property type="term" value="F:2',3'-cyclic-nucleotide 3'-phosphodiesterase activity"/>
    <property type="evidence" value="ECO:0007669"/>
    <property type="project" value="InterPro"/>
</dbReference>
<feature type="short sequence motif" description="HXTX 1" evidence="2">
    <location>
        <begin position="48"/>
        <end position="51"/>
    </location>
</feature>
<dbReference type="Pfam" id="PF02834">
    <property type="entry name" value="LigT_PEase"/>
    <property type="match status" value="1"/>
</dbReference>
<evidence type="ECO:0000256" key="2">
    <source>
        <dbReference type="HAMAP-Rule" id="MF_01940"/>
    </source>
</evidence>
<dbReference type="InterPro" id="IPR009097">
    <property type="entry name" value="Cyclic_Pdiesterase"/>
</dbReference>
<dbReference type="InterPro" id="IPR014051">
    <property type="entry name" value="Phosphoesterase_HXTX"/>
</dbReference>
<proteinExistence type="inferred from homology"/>
<dbReference type="GO" id="GO:0008664">
    <property type="term" value="F:RNA 2',3'-cyclic 3'-phosphodiesterase activity"/>
    <property type="evidence" value="ECO:0007669"/>
    <property type="project" value="UniProtKB-EC"/>
</dbReference>
<feature type="domain" description="Phosphoesterase HXTX" evidence="3">
    <location>
        <begin position="23"/>
        <end position="97"/>
    </location>
</feature>
<dbReference type="AlphaFoldDB" id="A0A1G6HI04"/>
<comment type="similarity">
    <text evidence="2">Belongs to the 2H phosphoesterase superfamily. ThpR family.</text>
</comment>
<comment type="function">
    <text evidence="2">Hydrolyzes RNA 2',3'-cyclic phosphodiester to an RNA 2'-phosphomonoester.</text>
</comment>
<dbReference type="EMBL" id="FMYI01000003">
    <property type="protein sequence ID" value="SDB93862.1"/>
    <property type="molecule type" value="Genomic_DNA"/>
</dbReference>
<dbReference type="Gene3D" id="3.90.1140.10">
    <property type="entry name" value="Cyclic phosphodiesterase"/>
    <property type="match status" value="1"/>
</dbReference>
<name>A0A1G6HI04_9BACI</name>
<dbReference type="OrthoDB" id="9789350at2"/>
<evidence type="ECO:0000259" key="3">
    <source>
        <dbReference type="Pfam" id="PF02834"/>
    </source>
</evidence>